<comment type="catalytic activity">
    <reaction evidence="5">
        <text>ATP + H2O = ADP + phosphate + H(+)</text>
        <dbReference type="Rhea" id="RHEA:13065"/>
        <dbReference type="ChEBI" id="CHEBI:15377"/>
        <dbReference type="ChEBI" id="CHEBI:15378"/>
        <dbReference type="ChEBI" id="CHEBI:30616"/>
        <dbReference type="ChEBI" id="CHEBI:43474"/>
        <dbReference type="ChEBI" id="CHEBI:456216"/>
    </reaction>
</comment>
<comment type="similarity">
    <text evidence="1 6">Belongs to the actin family.</text>
</comment>
<sequence length="693" mass="75072">MTTYAVGNDVQALVADIGSYSTKIGYAGDDHPQALYNSTTAAVKAQNQSSSNFAKPPKRDFTLRCVDGANGDGDYDLVNPVDPVTGWLFSPPSKNSVNNDTSSSLSSNEQSTTTADAWESHELVNSYLQHAFQHSMGLSRGNGEMDTSVDYSHHHPLLMLDKSHTPPALRQRLLEIMFESHNLPSVFFLRDAIAACYAVGRTTATVVDVGYSGTMVTPVYEGFVERSGVLRNNACGARNIEERVLEMMDGLVVSQGGRKRKERMRRRAKEKLELQQQQQQSAVEPSPKKSKRDDKGHFIKEKGITASAITIPDHLMPLYQVRRASYNPRKDPFHAWSRLALAREIKECGLGVAVGPMGYVSSSAAPGEDASADAAAAAGEGGAVINPAAASTNMFLTAAKLPYTLPDGTNVEISTASRCDVVELYFGNDEQNSLYRDNVFDETVHKLEEYSKEVEDFIAEGEDDEDETNEGGSKGITSSSAAKGDPYSNTSYRGEKSSRYAGSRRNNKKTHYSPNVISTKLYSACLPYLRTEPPNGLLNEGGNVSNMNDNYFHFLTSASPAQMVCDAVYRCDRDQQAKLLGDVVVCGGGACITGASGVVGSSALGGGGTVGGTSLLGDEQAFPDRLREEVEAIVHKHTMGWRVKVTSPNISERAICSWLGGSILGSLGTFQDMWISKQDYEEYGAAIVNRKCP</sequence>
<evidence type="ECO:0000256" key="4">
    <source>
        <dbReference type="ARBA" id="ARBA00022840"/>
    </source>
</evidence>
<feature type="compositionally biased region" description="Polar residues" evidence="7">
    <location>
        <begin position="475"/>
        <end position="492"/>
    </location>
</feature>
<feature type="compositionally biased region" description="Acidic residues" evidence="7">
    <location>
        <begin position="460"/>
        <end position="469"/>
    </location>
</feature>
<keyword evidence="9" id="KW-1185">Reference proteome</keyword>
<dbReference type="GO" id="GO:0016787">
    <property type="term" value="F:hydrolase activity"/>
    <property type="evidence" value="ECO:0007669"/>
    <property type="project" value="UniProtKB-KW"/>
</dbReference>
<dbReference type="InterPro" id="IPR043129">
    <property type="entry name" value="ATPase_NBD"/>
</dbReference>
<accession>A0AAD8YFK7</accession>
<dbReference type="AlphaFoldDB" id="A0AAD8YFK7"/>
<dbReference type="PANTHER" id="PTHR11937">
    <property type="entry name" value="ACTIN"/>
    <property type="match status" value="1"/>
</dbReference>
<dbReference type="InterPro" id="IPR004000">
    <property type="entry name" value="Actin"/>
</dbReference>
<keyword evidence="4" id="KW-0067">ATP-binding</keyword>
<dbReference type="GO" id="GO:0005524">
    <property type="term" value="F:ATP binding"/>
    <property type="evidence" value="ECO:0007669"/>
    <property type="project" value="UniProtKB-KW"/>
</dbReference>
<evidence type="ECO:0000256" key="7">
    <source>
        <dbReference type="SAM" id="MobiDB-lite"/>
    </source>
</evidence>
<protein>
    <submittedName>
        <fullName evidence="8">Actin family protein</fullName>
    </submittedName>
</protein>
<evidence type="ECO:0000256" key="3">
    <source>
        <dbReference type="ARBA" id="ARBA00022801"/>
    </source>
</evidence>
<proteinExistence type="inferred from homology"/>
<dbReference type="PROSITE" id="PS00432">
    <property type="entry name" value="ACTINS_2"/>
    <property type="match status" value="1"/>
</dbReference>
<dbReference type="Gene3D" id="3.30.420.40">
    <property type="match status" value="4"/>
</dbReference>
<feature type="region of interest" description="Disordered" evidence="7">
    <location>
        <begin position="460"/>
        <end position="511"/>
    </location>
</feature>
<dbReference type="FunFam" id="3.30.420.40:FF:000058">
    <property type="entry name" value="Putative actin-related protein 5"/>
    <property type="match status" value="1"/>
</dbReference>
<dbReference type="SUPFAM" id="SSF53067">
    <property type="entry name" value="Actin-like ATPase domain"/>
    <property type="match status" value="2"/>
</dbReference>
<keyword evidence="2" id="KW-0547">Nucleotide-binding</keyword>
<evidence type="ECO:0000256" key="6">
    <source>
        <dbReference type="RuleBase" id="RU000487"/>
    </source>
</evidence>
<dbReference type="Proteomes" id="UP001224775">
    <property type="component" value="Unassembled WGS sequence"/>
</dbReference>
<dbReference type="SMART" id="SM00268">
    <property type="entry name" value="ACTIN"/>
    <property type="match status" value="1"/>
</dbReference>
<dbReference type="Pfam" id="PF00022">
    <property type="entry name" value="Actin"/>
    <property type="match status" value="2"/>
</dbReference>
<comment type="caution">
    <text evidence="8">The sequence shown here is derived from an EMBL/GenBank/DDBJ whole genome shotgun (WGS) entry which is preliminary data.</text>
</comment>
<name>A0AAD8YFK7_9STRA</name>
<dbReference type="EMBL" id="JATAAI010000007">
    <property type="protein sequence ID" value="KAK1744301.1"/>
    <property type="molecule type" value="Genomic_DNA"/>
</dbReference>
<feature type="region of interest" description="Disordered" evidence="7">
    <location>
        <begin position="90"/>
        <end position="116"/>
    </location>
</feature>
<keyword evidence="3" id="KW-0378">Hydrolase</keyword>
<evidence type="ECO:0000256" key="5">
    <source>
        <dbReference type="ARBA" id="ARBA00049360"/>
    </source>
</evidence>
<organism evidence="8 9">
    <name type="scientific">Skeletonema marinoi</name>
    <dbReference type="NCBI Taxonomy" id="267567"/>
    <lineage>
        <taxon>Eukaryota</taxon>
        <taxon>Sar</taxon>
        <taxon>Stramenopiles</taxon>
        <taxon>Ochrophyta</taxon>
        <taxon>Bacillariophyta</taxon>
        <taxon>Coscinodiscophyceae</taxon>
        <taxon>Thalassiosirophycidae</taxon>
        <taxon>Thalassiosirales</taxon>
        <taxon>Skeletonemataceae</taxon>
        <taxon>Skeletonema</taxon>
        <taxon>Skeletonema marinoi-dohrnii complex</taxon>
    </lineage>
</organism>
<reference evidence="8" key="1">
    <citation type="submission" date="2023-06" db="EMBL/GenBank/DDBJ databases">
        <title>Survivors Of The Sea: Transcriptome response of Skeletonema marinoi to long-term dormancy.</title>
        <authorList>
            <person name="Pinder M.I.M."/>
            <person name="Kourtchenko O."/>
            <person name="Robertson E.K."/>
            <person name="Larsson T."/>
            <person name="Maumus F."/>
            <person name="Osuna-Cruz C.M."/>
            <person name="Vancaester E."/>
            <person name="Stenow R."/>
            <person name="Vandepoele K."/>
            <person name="Ploug H."/>
            <person name="Bruchert V."/>
            <person name="Godhe A."/>
            <person name="Topel M."/>
        </authorList>
    </citation>
    <scope>NUCLEOTIDE SEQUENCE</scope>
    <source>
        <strain evidence="8">R05AC</strain>
    </source>
</reference>
<feature type="compositionally biased region" description="Basic residues" evidence="7">
    <location>
        <begin position="257"/>
        <end position="269"/>
    </location>
</feature>
<evidence type="ECO:0000256" key="2">
    <source>
        <dbReference type="ARBA" id="ARBA00022741"/>
    </source>
</evidence>
<dbReference type="InterPro" id="IPR004001">
    <property type="entry name" value="Actin_CS"/>
</dbReference>
<gene>
    <name evidence="8" type="ORF">QTG54_004834</name>
</gene>
<evidence type="ECO:0000256" key="1">
    <source>
        <dbReference type="ARBA" id="ARBA00006752"/>
    </source>
</evidence>
<evidence type="ECO:0000313" key="8">
    <source>
        <dbReference type="EMBL" id="KAK1744301.1"/>
    </source>
</evidence>
<feature type="compositionally biased region" description="Low complexity" evidence="7">
    <location>
        <begin position="95"/>
        <end position="114"/>
    </location>
</feature>
<feature type="region of interest" description="Disordered" evidence="7">
    <location>
        <begin position="256"/>
        <end position="295"/>
    </location>
</feature>
<evidence type="ECO:0000313" key="9">
    <source>
        <dbReference type="Proteomes" id="UP001224775"/>
    </source>
</evidence>